<comment type="caution">
    <text evidence="6">The sequence shown here is derived from an EMBL/GenBank/DDBJ whole genome shotgun (WGS) entry which is preliminary data.</text>
</comment>
<dbReference type="EMBL" id="JAAONZ010000007">
    <property type="protein sequence ID" value="NHO66108.1"/>
    <property type="molecule type" value="Genomic_DNA"/>
</dbReference>
<evidence type="ECO:0000256" key="1">
    <source>
        <dbReference type="ARBA" id="ARBA00023015"/>
    </source>
</evidence>
<dbReference type="InterPro" id="IPR050109">
    <property type="entry name" value="HTH-type_TetR-like_transc_reg"/>
</dbReference>
<keyword evidence="1" id="KW-0805">Transcription regulation</keyword>
<dbReference type="Gene3D" id="1.10.357.10">
    <property type="entry name" value="Tetracycline Repressor, domain 2"/>
    <property type="match status" value="1"/>
</dbReference>
<dbReference type="PANTHER" id="PTHR30055:SF234">
    <property type="entry name" value="HTH-TYPE TRANSCRIPTIONAL REGULATOR BETI"/>
    <property type="match status" value="1"/>
</dbReference>
<proteinExistence type="predicted"/>
<dbReference type="InterPro" id="IPR036271">
    <property type="entry name" value="Tet_transcr_reg_TetR-rel_C_sf"/>
</dbReference>
<evidence type="ECO:0000256" key="4">
    <source>
        <dbReference type="PROSITE-ProRule" id="PRU00335"/>
    </source>
</evidence>
<feature type="domain" description="HTH tetR-type" evidence="5">
    <location>
        <begin position="16"/>
        <end position="76"/>
    </location>
</feature>
<feature type="DNA-binding region" description="H-T-H motif" evidence="4">
    <location>
        <begin position="39"/>
        <end position="58"/>
    </location>
</feature>
<dbReference type="PANTHER" id="PTHR30055">
    <property type="entry name" value="HTH-TYPE TRANSCRIPTIONAL REGULATOR RUTR"/>
    <property type="match status" value="1"/>
</dbReference>
<dbReference type="Proteomes" id="UP000787472">
    <property type="component" value="Unassembled WGS sequence"/>
</dbReference>
<dbReference type="PRINTS" id="PR00455">
    <property type="entry name" value="HTHTETR"/>
</dbReference>
<reference evidence="6" key="1">
    <citation type="submission" date="2020-03" db="EMBL/GenBank/DDBJ databases">
        <authorList>
            <person name="Guo F."/>
        </authorList>
    </citation>
    <scope>NUCLEOTIDE SEQUENCE</scope>
    <source>
        <strain evidence="6">JCM 30134</strain>
    </source>
</reference>
<evidence type="ECO:0000256" key="2">
    <source>
        <dbReference type="ARBA" id="ARBA00023125"/>
    </source>
</evidence>
<keyword evidence="3" id="KW-0804">Transcription</keyword>
<dbReference type="PROSITE" id="PS50977">
    <property type="entry name" value="HTH_TETR_2"/>
    <property type="match status" value="1"/>
</dbReference>
<keyword evidence="7" id="KW-1185">Reference proteome</keyword>
<dbReference type="RefSeq" id="WP_167186328.1">
    <property type="nucleotide sequence ID" value="NZ_JAAONZ010000007.1"/>
</dbReference>
<name>A0A9E5JSR6_9GAMM</name>
<dbReference type="GO" id="GO:0003700">
    <property type="term" value="F:DNA-binding transcription factor activity"/>
    <property type="evidence" value="ECO:0007669"/>
    <property type="project" value="TreeGrafter"/>
</dbReference>
<dbReference type="GO" id="GO:0000976">
    <property type="term" value="F:transcription cis-regulatory region binding"/>
    <property type="evidence" value="ECO:0007669"/>
    <property type="project" value="TreeGrafter"/>
</dbReference>
<dbReference type="SUPFAM" id="SSF46689">
    <property type="entry name" value="Homeodomain-like"/>
    <property type="match status" value="1"/>
</dbReference>
<evidence type="ECO:0000313" key="6">
    <source>
        <dbReference type="EMBL" id="NHO66108.1"/>
    </source>
</evidence>
<keyword evidence="2 4" id="KW-0238">DNA-binding</keyword>
<evidence type="ECO:0000259" key="5">
    <source>
        <dbReference type="PROSITE" id="PS50977"/>
    </source>
</evidence>
<dbReference type="InterPro" id="IPR001647">
    <property type="entry name" value="HTH_TetR"/>
</dbReference>
<evidence type="ECO:0000313" key="7">
    <source>
        <dbReference type="Proteomes" id="UP000787472"/>
    </source>
</evidence>
<organism evidence="6 7">
    <name type="scientific">Pseudomaricurvus hydrocarbonicus</name>
    <dbReference type="NCBI Taxonomy" id="1470433"/>
    <lineage>
        <taxon>Bacteria</taxon>
        <taxon>Pseudomonadati</taxon>
        <taxon>Pseudomonadota</taxon>
        <taxon>Gammaproteobacteria</taxon>
        <taxon>Cellvibrionales</taxon>
        <taxon>Cellvibrionaceae</taxon>
        <taxon>Pseudomaricurvus</taxon>
    </lineage>
</organism>
<dbReference type="InterPro" id="IPR009057">
    <property type="entry name" value="Homeodomain-like_sf"/>
</dbReference>
<dbReference type="SUPFAM" id="SSF48498">
    <property type="entry name" value="Tetracyclin repressor-like, C-terminal domain"/>
    <property type="match status" value="1"/>
</dbReference>
<dbReference type="Pfam" id="PF00440">
    <property type="entry name" value="TetR_N"/>
    <property type="match status" value="1"/>
</dbReference>
<sequence>MNDALPINPALASRGELTRERILDAAEQIFANKDFSAARLEDVAQAVGIKRASIVYYFSNKQELYDAVEGRLFAAMVEATEQRLNADAPALQQVLTVLDTWLDFMVKRPTAPRLILRDSANTYPNASASVRISGVALSTWESVIRAGQEKGELVDVEPMYLLHLLGAPAIYFAATSQLLGENRNFDPAEPEHLQAFRSMLHRSARAVLQP</sequence>
<dbReference type="AlphaFoldDB" id="A0A9E5JSR6"/>
<evidence type="ECO:0000256" key="3">
    <source>
        <dbReference type="ARBA" id="ARBA00023163"/>
    </source>
</evidence>
<protein>
    <submittedName>
        <fullName evidence="6">TetR/AcrR family transcriptional regulator</fullName>
    </submittedName>
</protein>
<gene>
    <name evidence="6" type="ORF">G8770_11180</name>
</gene>
<accession>A0A9E5JSR6</accession>